<sequence>MSIHRTTLLIAGPLGLIAGFYLLVFSGTEENRALANVVRLSPPESWQALPDRPSESVPLQLQTACELQAQAIQKRISLPTNRLIIAPYVLIGDYEVSTLDALYRKAIQPTEYALNVSYFDTKPDQPVTIVALSSQERYQQVARDLDQRQTGSYYGYFMADELRIVLNLTTGSGTLGHELTHALAEVDYPGMPEWFDEGLASLHEQCEFSDQGNRLLGTTNWRVQILLSALERNQLPPLNDLVVQARIRTDREALTYAYARCFCLYLQQKNLLSPFYRKLRTNQASDPTGRLTLCQILNVDDLSAVDAEFREWLGSCRRNTGSL</sequence>
<feature type="transmembrane region" description="Helical" evidence="1">
    <location>
        <begin position="7"/>
        <end position="25"/>
    </location>
</feature>
<keyword evidence="3" id="KW-1185">Reference proteome</keyword>
<keyword evidence="1" id="KW-1133">Transmembrane helix</keyword>
<evidence type="ECO:0000256" key="1">
    <source>
        <dbReference type="SAM" id="Phobius"/>
    </source>
</evidence>
<name>A0A517PMP7_9PLAN</name>
<proteinExistence type="predicted"/>
<organism evidence="2 3">
    <name type="scientific">Gimesia chilikensis</name>
    <dbReference type="NCBI Taxonomy" id="2605989"/>
    <lineage>
        <taxon>Bacteria</taxon>
        <taxon>Pseudomonadati</taxon>
        <taxon>Planctomycetota</taxon>
        <taxon>Planctomycetia</taxon>
        <taxon>Planctomycetales</taxon>
        <taxon>Planctomycetaceae</taxon>
        <taxon>Gimesia</taxon>
    </lineage>
</organism>
<dbReference type="AlphaFoldDB" id="A0A517PMP7"/>
<evidence type="ECO:0000313" key="3">
    <source>
        <dbReference type="Proteomes" id="UP000320421"/>
    </source>
</evidence>
<dbReference type="Proteomes" id="UP000320421">
    <property type="component" value="Chromosome"/>
</dbReference>
<protein>
    <recommendedName>
        <fullName evidence="4">DUF1570 domain-containing protein</fullName>
    </recommendedName>
</protein>
<evidence type="ECO:0000313" key="2">
    <source>
        <dbReference type="EMBL" id="QDT20642.1"/>
    </source>
</evidence>
<evidence type="ECO:0008006" key="4">
    <source>
        <dbReference type="Google" id="ProtNLM"/>
    </source>
</evidence>
<accession>A0A517PMP7</accession>
<keyword evidence="1" id="KW-0812">Transmembrane</keyword>
<gene>
    <name evidence="2" type="ORF">HG66A1_24300</name>
</gene>
<reference evidence="2 3" key="1">
    <citation type="submission" date="2019-02" db="EMBL/GenBank/DDBJ databases">
        <title>Deep-cultivation of Planctomycetes and their phenomic and genomic characterization uncovers novel biology.</title>
        <authorList>
            <person name="Wiegand S."/>
            <person name="Jogler M."/>
            <person name="Boedeker C."/>
            <person name="Pinto D."/>
            <person name="Vollmers J."/>
            <person name="Rivas-Marin E."/>
            <person name="Kohn T."/>
            <person name="Peeters S.H."/>
            <person name="Heuer A."/>
            <person name="Rast P."/>
            <person name="Oberbeckmann S."/>
            <person name="Bunk B."/>
            <person name="Jeske O."/>
            <person name="Meyerdierks A."/>
            <person name="Storesund J.E."/>
            <person name="Kallscheuer N."/>
            <person name="Luecker S."/>
            <person name="Lage O.M."/>
            <person name="Pohl T."/>
            <person name="Merkel B.J."/>
            <person name="Hornburger P."/>
            <person name="Mueller R.-W."/>
            <person name="Bruemmer F."/>
            <person name="Labrenz M."/>
            <person name="Spormann A.M."/>
            <person name="Op den Camp H."/>
            <person name="Overmann J."/>
            <person name="Amann R."/>
            <person name="Jetten M.S.M."/>
            <person name="Mascher T."/>
            <person name="Medema M.H."/>
            <person name="Devos D.P."/>
            <person name="Kaster A.-K."/>
            <person name="Ovreas L."/>
            <person name="Rohde M."/>
            <person name="Galperin M.Y."/>
            <person name="Jogler C."/>
        </authorList>
    </citation>
    <scope>NUCLEOTIDE SEQUENCE [LARGE SCALE GENOMIC DNA]</scope>
    <source>
        <strain evidence="2 3">HG66A1</strain>
    </source>
</reference>
<keyword evidence="1" id="KW-0472">Membrane</keyword>
<dbReference type="EMBL" id="CP036266">
    <property type="protein sequence ID" value="QDT20642.1"/>
    <property type="molecule type" value="Genomic_DNA"/>
</dbReference>